<dbReference type="Pfam" id="PF20213">
    <property type="entry name" value="DUF6573"/>
    <property type="match status" value="1"/>
</dbReference>
<evidence type="ECO:0000313" key="1">
    <source>
        <dbReference type="EMBL" id="MYL84062.1"/>
    </source>
</evidence>
<dbReference type="EMBL" id="WVUD01000024">
    <property type="protein sequence ID" value="MYL84062.1"/>
    <property type="molecule type" value="Genomic_DNA"/>
</dbReference>
<proteinExistence type="predicted"/>
<comment type="caution">
    <text evidence="1">The sequence shown here is derived from an EMBL/GenBank/DDBJ whole genome shotgun (WGS) entry which is preliminary data.</text>
</comment>
<dbReference type="OrthoDB" id="4556966at2"/>
<reference evidence="1 2" key="1">
    <citation type="submission" date="2020-01" db="EMBL/GenBank/DDBJ databases">
        <title>Genome sequence of Desulfovibrio aerotolerans DSM 16695(T).</title>
        <authorList>
            <person name="Karnachuk O."/>
            <person name="Avakyan M."/>
            <person name="Mardanov A."/>
            <person name="Kadnikov V."/>
            <person name="Ravin N."/>
        </authorList>
    </citation>
    <scope>NUCLEOTIDE SEQUENCE [LARGE SCALE GENOMIC DNA]</scope>
    <source>
        <strain evidence="1 2">DSM 16695</strain>
    </source>
</reference>
<sequence length="126" mass="13891">MTEEWNMIFSYTRKQAIEDGVLIDVTDQAKQMGFKVNTVVTDHLFGDYLTPPAGLEGEGQSLEGRLHDLLFKTLIAAKTFGGGSRIEFDVLFLMSPGKWATVKILAVMGPGDRGEPVLTIMLPEDD</sequence>
<dbReference type="RefSeq" id="WP_160961734.1">
    <property type="nucleotide sequence ID" value="NZ_WVUD01000024.1"/>
</dbReference>
<name>A0A7C9IXC6_9BACT</name>
<dbReference type="AlphaFoldDB" id="A0A7C9IXC6"/>
<accession>A0A7C9IXC6</accession>
<keyword evidence="2" id="KW-1185">Reference proteome</keyword>
<gene>
    <name evidence="1" type="ORF">GTA51_13080</name>
</gene>
<dbReference type="InterPro" id="IPR046480">
    <property type="entry name" value="DUF6573"/>
</dbReference>
<organism evidence="1 2">
    <name type="scientific">Solidesulfovibrio aerotolerans</name>
    <dbReference type="NCBI Taxonomy" id="295255"/>
    <lineage>
        <taxon>Bacteria</taxon>
        <taxon>Pseudomonadati</taxon>
        <taxon>Thermodesulfobacteriota</taxon>
        <taxon>Desulfovibrionia</taxon>
        <taxon>Desulfovibrionales</taxon>
        <taxon>Desulfovibrionaceae</taxon>
        <taxon>Solidesulfovibrio</taxon>
    </lineage>
</organism>
<evidence type="ECO:0000313" key="2">
    <source>
        <dbReference type="Proteomes" id="UP000482487"/>
    </source>
</evidence>
<protein>
    <submittedName>
        <fullName evidence="1">Uncharacterized protein</fullName>
    </submittedName>
</protein>
<dbReference type="Proteomes" id="UP000482487">
    <property type="component" value="Unassembled WGS sequence"/>
</dbReference>